<protein>
    <submittedName>
        <fullName evidence="2">Uncharacterized protein</fullName>
    </submittedName>
</protein>
<evidence type="ECO:0000256" key="1">
    <source>
        <dbReference type="SAM" id="MobiDB-lite"/>
    </source>
</evidence>
<feature type="compositionally biased region" description="Basic and acidic residues" evidence="1">
    <location>
        <begin position="28"/>
        <end position="45"/>
    </location>
</feature>
<feature type="region of interest" description="Disordered" evidence="1">
    <location>
        <begin position="28"/>
        <end position="48"/>
    </location>
</feature>
<dbReference type="AlphaFoldDB" id="A0A1Q3G553"/>
<proteinExistence type="predicted"/>
<evidence type="ECO:0000313" key="2">
    <source>
        <dbReference type="EMBL" id="JAV34938.1"/>
    </source>
</evidence>
<sequence>MSRRPGLRTRVYASNLGMVEQNYKQAMERLEKSRRPASADRERTSLGRAVSPRPLYDFNGCEFDEELAAARSRASKVIHERSVIDQRAESLRSSSLAPVSSDLDFDDQVQATLNRIRASKDILSQLKSDDTMEQMRSETRAKLAESTSRKMAEKLASVEDDFDSSEKRSVRKTLKIRAIADSASSEAGLRWKDETAESFAAKRANATKARLADLDAELEDFEAKQAARARRSAQLKKLLAETEELIPATTTEHAGTKVTTGMVKLKTKKVVSF</sequence>
<accession>A0A1Q3G553</accession>
<dbReference type="EMBL" id="GFDL01000107">
    <property type="protein sequence ID" value="JAV34938.1"/>
    <property type="molecule type" value="Transcribed_RNA"/>
</dbReference>
<reference evidence="2" key="1">
    <citation type="submission" date="2017-01" db="EMBL/GenBank/DDBJ databases">
        <title>A deep insight into the sialotranscriptome of adult male and female Cluex tarsalis mosquitoes.</title>
        <authorList>
            <person name="Ribeiro J.M."/>
            <person name="Moreira F."/>
            <person name="Bernard K.A."/>
            <person name="Calvo E."/>
        </authorList>
    </citation>
    <scope>NUCLEOTIDE SEQUENCE</scope>
    <source>
        <strain evidence="2">Kern County</strain>
        <tissue evidence="2">Salivary glands</tissue>
    </source>
</reference>
<organism evidence="2">
    <name type="scientific">Culex tarsalis</name>
    <name type="common">Encephalitis mosquito</name>
    <dbReference type="NCBI Taxonomy" id="7177"/>
    <lineage>
        <taxon>Eukaryota</taxon>
        <taxon>Metazoa</taxon>
        <taxon>Ecdysozoa</taxon>
        <taxon>Arthropoda</taxon>
        <taxon>Hexapoda</taxon>
        <taxon>Insecta</taxon>
        <taxon>Pterygota</taxon>
        <taxon>Neoptera</taxon>
        <taxon>Endopterygota</taxon>
        <taxon>Diptera</taxon>
        <taxon>Nematocera</taxon>
        <taxon>Culicoidea</taxon>
        <taxon>Culicidae</taxon>
        <taxon>Culicinae</taxon>
        <taxon>Culicini</taxon>
        <taxon>Culex</taxon>
        <taxon>Culex</taxon>
    </lineage>
</organism>
<name>A0A1Q3G553_CULTA</name>